<dbReference type="InterPro" id="IPR001172">
    <property type="entry name" value="FliN_T3SS_HrcQb"/>
</dbReference>
<sequence>MTSKDYLSQEEIDALLRQSAEGSLAPQEKTVEDFLTPFEQDALGEIGNITFGSAATALSTLLGKKVDITTPKVSIITRGEFEEAFPKPHVAVHVQYVDGFQGINSLVIKIRDAQVIADLMLGGEGDPKDEELNEIHISAVQEAMNQMMGSSATSMSTIFNRFVNISPPGIDILNMSSGEGVGSLPNDETLIQISFRLKIGELIDSTIMQLLPVQFAKDMVTMLIGDVSQADTETAATQTAEPAAAPSAPSAPEPAPAAPPAQQAPPQPGGYPPQYPPQGMPPYPGMEGGYYYPPAGMPAYGMPGMPPYGMPPQGMPYAQTPPQAPPPNRNVNVQPVQFANLSAGAFGNIDENNLNLLMDIPLRVTVELGRTQKQIKDILEMSQGSIIELDKLAGEPVDILVNNKLIAKGEVVVIDENFGVRVTDIVSQWDRIQKLQ</sequence>
<dbReference type="PANTHER" id="PTHR43484:SF1">
    <property type="entry name" value="FLAGELLAR MOTOR SWITCH PROTEIN FLIN"/>
    <property type="match status" value="1"/>
</dbReference>
<dbReference type="Proteomes" id="UP000838324">
    <property type="component" value="Unassembled WGS sequence"/>
</dbReference>
<protein>
    <recommendedName>
        <fullName evidence="12">Flagellar motor switch phosphatase FliY</fullName>
    </recommendedName>
</protein>
<evidence type="ECO:0000256" key="2">
    <source>
        <dbReference type="ARBA" id="ARBA00009226"/>
    </source>
</evidence>
<feature type="domain" description="Flagellar motor switch protein FliN-like C-terminal" evidence="8">
    <location>
        <begin position="356"/>
        <end position="426"/>
    </location>
</feature>
<dbReference type="InterPro" id="IPR001543">
    <property type="entry name" value="FliN-like_C"/>
</dbReference>
<reference evidence="10" key="1">
    <citation type="submission" date="2022-01" db="EMBL/GenBank/DDBJ databases">
        <authorList>
            <person name="Criscuolo A."/>
        </authorList>
    </citation>
    <scope>NUCLEOTIDE SEQUENCE</scope>
    <source>
        <strain evidence="10">CIP111892</strain>
    </source>
</reference>
<dbReference type="NCBIfam" id="TIGR02480">
    <property type="entry name" value="fliN"/>
    <property type="match status" value="1"/>
</dbReference>
<name>A0ABM9BS04_9BACL</name>
<dbReference type="EMBL" id="CAKMMG010000001">
    <property type="protein sequence ID" value="CAH1193619.1"/>
    <property type="molecule type" value="Genomic_DNA"/>
</dbReference>
<evidence type="ECO:0000256" key="1">
    <source>
        <dbReference type="ARBA" id="ARBA00004413"/>
    </source>
</evidence>
<evidence type="ECO:0000259" key="9">
    <source>
        <dbReference type="Pfam" id="PF04509"/>
    </source>
</evidence>
<dbReference type="Gene3D" id="2.30.330.10">
    <property type="entry name" value="SpoA-like"/>
    <property type="match status" value="1"/>
</dbReference>
<evidence type="ECO:0000256" key="7">
    <source>
        <dbReference type="SAM" id="MobiDB-lite"/>
    </source>
</evidence>
<gene>
    <name evidence="10" type="ORF">PAECIP111892_01273</name>
</gene>
<evidence type="ECO:0000313" key="11">
    <source>
        <dbReference type="Proteomes" id="UP000838324"/>
    </source>
</evidence>
<dbReference type="SUPFAM" id="SSF101801">
    <property type="entry name" value="Surface presentation of antigens (SPOA)"/>
    <property type="match status" value="1"/>
</dbReference>
<keyword evidence="5" id="KW-0283">Flagellar rotation</keyword>
<evidence type="ECO:0000313" key="10">
    <source>
        <dbReference type="EMBL" id="CAH1193619.1"/>
    </source>
</evidence>
<keyword evidence="11" id="KW-1185">Reference proteome</keyword>
<comment type="similarity">
    <text evidence="2">Belongs to the FliN/MopA/SpaO family.</text>
</comment>
<dbReference type="CDD" id="cd17907">
    <property type="entry name" value="FliY_FliN-Y"/>
    <property type="match status" value="1"/>
</dbReference>
<dbReference type="RefSeq" id="WP_236331027.1">
    <property type="nucleotide sequence ID" value="NZ_CAKMMG010000001.1"/>
</dbReference>
<evidence type="ECO:0000259" key="8">
    <source>
        <dbReference type="Pfam" id="PF01052"/>
    </source>
</evidence>
<dbReference type="InterPro" id="IPR007597">
    <property type="entry name" value="CheC"/>
</dbReference>
<evidence type="ECO:0000256" key="6">
    <source>
        <dbReference type="ARBA" id="ARBA00023136"/>
    </source>
</evidence>
<dbReference type="Gene3D" id="3.40.1550.10">
    <property type="entry name" value="CheC-like"/>
    <property type="match status" value="1"/>
</dbReference>
<dbReference type="InterPro" id="IPR051469">
    <property type="entry name" value="FliN/MopA/SpaO"/>
</dbReference>
<dbReference type="InterPro" id="IPR012826">
    <property type="entry name" value="FliN"/>
</dbReference>
<dbReference type="PANTHER" id="PTHR43484">
    <property type="match status" value="1"/>
</dbReference>
<feature type="domain" description="CheC-like protein" evidence="9">
    <location>
        <begin position="38"/>
        <end position="75"/>
    </location>
</feature>
<keyword evidence="6" id="KW-0472">Membrane</keyword>
<proteinExistence type="inferred from homology"/>
<dbReference type="PRINTS" id="PR00956">
    <property type="entry name" value="FLGMOTORFLIN"/>
</dbReference>
<dbReference type="Pfam" id="PF01052">
    <property type="entry name" value="FliMN_C"/>
    <property type="match status" value="1"/>
</dbReference>
<comment type="caution">
    <text evidence="10">The sequence shown here is derived from an EMBL/GenBank/DDBJ whole genome shotgun (WGS) entry which is preliminary data.</text>
</comment>
<evidence type="ECO:0008006" key="12">
    <source>
        <dbReference type="Google" id="ProtNLM"/>
    </source>
</evidence>
<keyword evidence="3" id="KW-1003">Cell membrane</keyword>
<evidence type="ECO:0000256" key="3">
    <source>
        <dbReference type="ARBA" id="ARBA00022475"/>
    </source>
</evidence>
<dbReference type="InterPro" id="IPR036429">
    <property type="entry name" value="SpoA-like_sf"/>
</dbReference>
<dbReference type="Pfam" id="PF04509">
    <property type="entry name" value="CheC"/>
    <property type="match status" value="2"/>
</dbReference>
<evidence type="ECO:0000256" key="5">
    <source>
        <dbReference type="ARBA" id="ARBA00022779"/>
    </source>
</evidence>
<feature type="region of interest" description="Disordered" evidence="7">
    <location>
        <begin position="232"/>
        <end position="280"/>
    </location>
</feature>
<comment type="subcellular location">
    <subcellularLocation>
        <location evidence="1">Cell membrane</location>
        <topology evidence="1">Peripheral membrane protein</topology>
        <orientation evidence="1">Cytoplasmic side</orientation>
    </subcellularLocation>
</comment>
<dbReference type="NCBIfam" id="NF005995">
    <property type="entry name" value="PRK08119.1"/>
    <property type="match status" value="1"/>
</dbReference>
<accession>A0ABM9BS04</accession>
<dbReference type="InterPro" id="IPR028976">
    <property type="entry name" value="CheC-like_sf"/>
</dbReference>
<evidence type="ECO:0000256" key="4">
    <source>
        <dbReference type="ARBA" id="ARBA00022500"/>
    </source>
</evidence>
<keyword evidence="4" id="KW-0145">Chemotaxis</keyword>
<dbReference type="SUPFAM" id="SSF103039">
    <property type="entry name" value="CheC-like"/>
    <property type="match status" value="1"/>
</dbReference>
<feature type="compositionally biased region" description="Pro residues" evidence="7">
    <location>
        <begin position="249"/>
        <end position="280"/>
    </location>
</feature>
<feature type="domain" description="CheC-like protein" evidence="9">
    <location>
        <begin position="135"/>
        <end position="170"/>
    </location>
</feature>
<organism evidence="10 11">
    <name type="scientific">Paenibacillus auburnensis</name>
    <dbReference type="NCBI Taxonomy" id="2905649"/>
    <lineage>
        <taxon>Bacteria</taxon>
        <taxon>Bacillati</taxon>
        <taxon>Bacillota</taxon>
        <taxon>Bacilli</taxon>
        <taxon>Bacillales</taxon>
        <taxon>Paenibacillaceae</taxon>
        <taxon>Paenibacillus</taxon>
    </lineage>
</organism>